<evidence type="ECO:0000313" key="1">
    <source>
        <dbReference type="EMBL" id="MFE9170032.1"/>
    </source>
</evidence>
<dbReference type="RefSeq" id="WP_073945661.1">
    <property type="nucleotide sequence ID" value="NZ_JBIAFJ010000006.1"/>
</dbReference>
<keyword evidence="2" id="KW-1185">Reference proteome</keyword>
<dbReference type="EMBL" id="JBIAFJ010000006">
    <property type="protein sequence ID" value="MFE9170032.1"/>
    <property type="molecule type" value="Genomic_DNA"/>
</dbReference>
<gene>
    <name evidence="1" type="ORF">ACFYNZ_10975</name>
</gene>
<proteinExistence type="predicted"/>
<organism evidence="1 2">
    <name type="scientific">Streptomyces kebangsaanensis</name>
    <dbReference type="NCBI Taxonomy" id="864058"/>
    <lineage>
        <taxon>Bacteria</taxon>
        <taxon>Bacillati</taxon>
        <taxon>Actinomycetota</taxon>
        <taxon>Actinomycetes</taxon>
        <taxon>Kitasatosporales</taxon>
        <taxon>Streptomycetaceae</taxon>
        <taxon>Streptomyces</taxon>
    </lineage>
</organism>
<protein>
    <submittedName>
        <fullName evidence="1">Type II toxin-antitoxin system RelE/ParE family toxin</fullName>
    </submittedName>
</protein>
<name>A0ABW6KQ66_9ACTN</name>
<dbReference type="Proteomes" id="UP001601197">
    <property type="component" value="Unassembled WGS sequence"/>
</dbReference>
<reference evidence="1 2" key="1">
    <citation type="submission" date="2024-10" db="EMBL/GenBank/DDBJ databases">
        <title>The Natural Products Discovery Center: Release of the First 8490 Sequenced Strains for Exploring Actinobacteria Biosynthetic Diversity.</title>
        <authorList>
            <person name="Kalkreuter E."/>
            <person name="Kautsar S.A."/>
            <person name="Yang D."/>
            <person name="Bader C.D."/>
            <person name="Teijaro C.N."/>
            <person name="Fluegel L."/>
            <person name="Davis C.M."/>
            <person name="Simpson J.R."/>
            <person name="Lauterbach L."/>
            <person name="Steele A.D."/>
            <person name="Gui C."/>
            <person name="Meng S."/>
            <person name="Li G."/>
            <person name="Viehrig K."/>
            <person name="Ye F."/>
            <person name="Su P."/>
            <person name="Kiefer A.F."/>
            <person name="Nichols A."/>
            <person name="Cepeda A.J."/>
            <person name="Yan W."/>
            <person name="Fan B."/>
            <person name="Jiang Y."/>
            <person name="Adhikari A."/>
            <person name="Zheng C.-J."/>
            <person name="Schuster L."/>
            <person name="Cowan T.M."/>
            <person name="Smanski M.J."/>
            <person name="Chevrette M.G."/>
            <person name="De Carvalho L.P.S."/>
            <person name="Shen B."/>
        </authorList>
    </citation>
    <scope>NUCLEOTIDE SEQUENCE [LARGE SCALE GENOMIC DNA]</scope>
    <source>
        <strain evidence="1 2">NPDC007147</strain>
    </source>
</reference>
<evidence type="ECO:0000313" key="2">
    <source>
        <dbReference type="Proteomes" id="UP001601197"/>
    </source>
</evidence>
<comment type="caution">
    <text evidence="1">The sequence shown here is derived from an EMBL/GenBank/DDBJ whole genome shotgun (WGS) entry which is preliminary data.</text>
</comment>
<sequence>MARTPPYETHFTVQATRARDGLGDRRRAAFDKGVALLAGDPFPTVSRPVGSTGAERTIRLTRDILVRYTVSRARLVILVVAVFHEEDVLVGNDKTTISFPHPPSSTRVGEYRIPSTT</sequence>
<accession>A0ABW6KQ66</accession>